<accession>A0A8J7GU24</accession>
<dbReference type="PANTHER" id="PTHR16305">
    <property type="entry name" value="TESTICULAR SOLUBLE ADENYLYL CYCLASE"/>
    <property type="match status" value="1"/>
</dbReference>
<dbReference type="SUPFAM" id="SSF46894">
    <property type="entry name" value="C-terminal effector domain of the bipartite response regulators"/>
    <property type="match status" value="1"/>
</dbReference>
<proteinExistence type="predicted"/>
<dbReference type="GO" id="GO:0004016">
    <property type="term" value="F:adenylate cyclase activity"/>
    <property type="evidence" value="ECO:0007669"/>
    <property type="project" value="TreeGrafter"/>
</dbReference>
<gene>
    <name evidence="4" type="ORF">IW245_003505</name>
</gene>
<evidence type="ECO:0000256" key="1">
    <source>
        <dbReference type="ARBA" id="ARBA00022741"/>
    </source>
</evidence>
<evidence type="ECO:0000256" key="2">
    <source>
        <dbReference type="ARBA" id="ARBA00022840"/>
    </source>
</evidence>
<dbReference type="GO" id="GO:0003677">
    <property type="term" value="F:DNA binding"/>
    <property type="evidence" value="ECO:0007669"/>
    <property type="project" value="UniProtKB-KW"/>
</dbReference>
<dbReference type="GO" id="GO:0005524">
    <property type="term" value="F:ATP binding"/>
    <property type="evidence" value="ECO:0007669"/>
    <property type="project" value="UniProtKB-KW"/>
</dbReference>
<dbReference type="Pfam" id="PF00196">
    <property type="entry name" value="GerE"/>
    <property type="match status" value="1"/>
</dbReference>
<dbReference type="SUPFAM" id="SSF48452">
    <property type="entry name" value="TPR-like"/>
    <property type="match status" value="1"/>
</dbReference>
<keyword evidence="5" id="KW-1185">Reference proteome</keyword>
<dbReference type="Proteomes" id="UP000622552">
    <property type="component" value="Unassembled WGS sequence"/>
</dbReference>
<dbReference type="CDD" id="cd06170">
    <property type="entry name" value="LuxR_C_like"/>
    <property type="match status" value="1"/>
</dbReference>
<organism evidence="4 5">
    <name type="scientific">Longispora fulva</name>
    <dbReference type="NCBI Taxonomy" id="619741"/>
    <lineage>
        <taxon>Bacteria</taxon>
        <taxon>Bacillati</taxon>
        <taxon>Actinomycetota</taxon>
        <taxon>Actinomycetes</taxon>
        <taxon>Micromonosporales</taxon>
        <taxon>Micromonosporaceae</taxon>
        <taxon>Longispora</taxon>
    </lineage>
</organism>
<dbReference type="Gene3D" id="1.25.40.10">
    <property type="entry name" value="Tetratricopeptide repeat domain"/>
    <property type="match status" value="1"/>
</dbReference>
<evidence type="ECO:0000313" key="4">
    <source>
        <dbReference type="EMBL" id="MBG6137311.1"/>
    </source>
</evidence>
<dbReference type="GO" id="GO:0006355">
    <property type="term" value="P:regulation of DNA-templated transcription"/>
    <property type="evidence" value="ECO:0007669"/>
    <property type="project" value="InterPro"/>
</dbReference>
<dbReference type="EMBL" id="JADOUF010000001">
    <property type="protein sequence ID" value="MBG6137311.1"/>
    <property type="molecule type" value="Genomic_DNA"/>
</dbReference>
<dbReference type="AlphaFoldDB" id="A0A8J7GU24"/>
<dbReference type="InterPro" id="IPR016032">
    <property type="entry name" value="Sig_transdc_resp-reg_C-effctor"/>
</dbReference>
<keyword evidence="4" id="KW-0238">DNA-binding</keyword>
<evidence type="ECO:0000259" key="3">
    <source>
        <dbReference type="SMART" id="SM00421"/>
    </source>
</evidence>
<dbReference type="SMART" id="SM00421">
    <property type="entry name" value="HTH_LUXR"/>
    <property type="match status" value="1"/>
</dbReference>
<evidence type="ECO:0000313" key="5">
    <source>
        <dbReference type="Proteomes" id="UP000622552"/>
    </source>
</evidence>
<sequence length="843" mass="91194">MELAEALLRLLGIIGRATGCLLILEDLHDADAESLSVIEYLVDNVRDLSVLLLATSRPQACPALDLARSAAQRRAAELLEPAALTPAEVRSLTAACLDTSPATVPGQVIDRLTHDADGNPFVVEELLAAMISSGALRRVQGSWQLAGVLDANIPNTVVRSVSDRVDRLGGQTRQLLHIAAVLGQRFPLPVLQAVSGLDDRSLLGHLRAATDAQLIVPDTALADWYTFRHALTADALLVEMMPTERSRIAQRTADTMEALHQVLPEGWPQLVAELRITSGQHPAAAVLLADAGRRTLAAGSSRSALALLDRAHQLDPTPEILASLIHALAEGGQLDRALELVNHLTPTAVRQDEANERASLHSRLAYAAIMARQFDDAVSQVESARRILGPDAGPEQMATLDVVEARLIFNLPGDRDERLATANRLARRAAEIAEREALPEVACQAWQLLSSLARSEGYEVADAWLERILSAAEEHNLPAWRIDALMRLGVNEFLRTGTVSRLHQGRRAAQQLGSIVLGLSTEVSLGLPYVMCGDFVAAADVLERCESPTFRMQNLGELQTVQVSQAMLAAHQGQRRNMDDALKRLRDSEGKLSPNKTLVLGMCRAVCALLEEDPGLAAQELDEALAWELANPTVYYLTGRYGLRLLVEVVAGRAGWGAHDEVVEAPTSTLRWNQQFVLFARAILHGRSGRPVEAAEAFEAAVEAAAVFPMAAHLGRRLVAEAAIVDGWGEPAVWLRAAEEYFHTAEVPAVASACRALLRRAGASAVQRRAGRDQIPAELRACGVTVREFEVFELLADHPGNQGIAKRLYISPRTVEKHVASLLAKTGHPDRAALSGFARQLLA</sequence>
<dbReference type="InterPro" id="IPR000792">
    <property type="entry name" value="Tscrpt_reg_LuxR_C"/>
</dbReference>
<name>A0A8J7GU24_9ACTN</name>
<reference evidence="4" key="1">
    <citation type="submission" date="2020-11" db="EMBL/GenBank/DDBJ databases">
        <title>Sequencing the genomes of 1000 actinobacteria strains.</title>
        <authorList>
            <person name="Klenk H.-P."/>
        </authorList>
    </citation>
    <scope>NUCLEOTIDE SEQUENCE</scope>
    <source>
        <strain evidence="4">DSM 45356</strain>
    </source>
</reference>
<comment type="caution">
    <text evidence="4">The sequence shown here is derived from an EMBL/GenBank/DDBJ whole genome shotgun (WGS) entry which is preliminary data.</text>
</comment>
<dbReference type="InterPro" id="IPR011990">
    <property type="entry name" value="TPR-like_helical_dom_sf"/>
</dbReference>
<dbReference type="GO" id="GO:0005737">
    <property type="term" value="C:cytoplasm"/>
    <property type="evidence" value="ECO:0007669"/>
    <property type="project" value="TreeGrafter"/>
</dbReference>
<keyword evidence="1" id="KW-0547">Nucleotide-binding</keyword>
<keyword evidence="2" id="KW-0067">ATP-binding</keyword>
<dbReference type="InterPro" id="IPR036388">
    <property type="entry name" value="WH-like_DNA-bd_sf"/>
</dbReference>
<dbReference type="Gene3D" id="1.10.10.10">
    <property type="entry name" value="Winged helix-like DNA-binding domain superfamily/Winged helix DNA-binding domain"/>
    <property type="match status" value="1"/>
</dbReference>
<dbReference type="PANTHER" id="PTHR16305:SF35">
    <property type="entry name" value="TRANSCRIPTIONAL ACTIVATOR DOMAIN"/>
    <property type="match status" value="1"/>
</dbReference>
<protein>
    <submittedName>
        <fullName evidence="4">DNA-binding CsgD family transcriptional regulator/tetratricopeptide (TPR) repeat protein</fullName>
    </submittedName>
</protein>
<feature type="domain" description="HTH luxR-type" evidence="3">
    <location>
        <begin position="781"/>
        <end position="838"/>
    </location>
</feature>